<sequence length="706" mass="80859">MNTRTTDESNDDALDESLRRIDPLVRDLYEESAEIVPSDQGDMSSVDDLCPLYNSILRITARYQEPELLGRGGMKEVYRVFDARTVRHVALAKPLAQYSHDQYDAFLREAHLTARLEHPNIIDLFDMDVDDNGRPFFTMEFKRGRSLRAILNELRNGNEAEHFPLRERLAIFLRVCEAIAYAHSRRVLHLDIKPENIQVGEFGETQVCDWGLGVVAPSDEPLHDSEVLLDPDLYGPLLDSVKGTPVYMSPEQQERQTRKTPQMDIYALGCLLHEIVTLETYDANREKPLPIASALSAVIAKATQENPTHRYANANLLREDITRYLDGYSASVEETRVLHEAVLFYRRHREVCSVILGSLVVLALCVSYFIVQLRSERQAALTAQDDTERAWLRADMEKTIANMAKREAEQERLLAEDALAKYVIEKDRSEERLRNQVMSAVAMSDNLTSLPLMSHDTFSKTVQLSMKHLDAILDNTPPADSRVWHKKFWMHFLMQDFASATSLLDENKLVAPDLASIARDYEDKGNADGYLDTDDFISLIGDLCRSERFRAPLAEMMIVYDREYPRAIEDRVRIVRRWVRINNPMWRKERINYNPDTEAISIRGEGLRSLIRTLSANWPPGVRVNLLYTLNPRKLDIRNTEVSDLTQLDDLKLLVLDVRHTLVTDLSPLIESRSLRRLIVEAGQFPDEQIDALPDSIDVQVVAVDQ</sequence>
<evidence type="ECO:0000313" key="7">
    <source>
        <dbReference type="EMBL" id="SMP73215.1"/>
    </source>
</evidence>
<dbReference type="CDD" id="cd14014">
    <property type="entry name" value="STKc_PknB_like"/>
    <property type="match status" value="1"/>
</dbReference>
<dbReference type="SUPFAM" id="SSF56112">
    <property type="entry name" value="Protein kinase-like (PK-like)"/>
    <property type="match status" value="1"/>
</dbReference>
<comment type="caution">
    <text evidence="7">The sequence shown here is derived from an EMBL/GenBank/DDBJ whole genome shotgun (WGS) entry which is preliminary data.</text>
</comment>
<evidence type="ECO:0000256" key="5">
    <source>
        <dbReference type="SAM" id="Phobius"/>
    </source>
</evidence>
<dbReference type="PANTHER" id="PTHR43289">
    <property type="entry name" value="MITOGEN-ACTIVATED PROTEIN KINASE KINASE KINASE 20-RELATED"/>
    <property type="match status" value="1"/>
</dbReference>
<keyword evidence="5" id="KW-1133">Transmembrane helix</keyword>
<gene>
    <name evidence="7" type="ORF">SAMN06265222_11657</name>
</gene>
<evidence type="ECO:0000256" key="3">
    <source>
        <dbReference type="ARBA" id="ARBA00022777"/>
    </source>
</evidence>
<keyword evidence="4" id="KW-0067">ATP-binding</keyword>
<evidence type="ECO:0000256" key="1">
    <source>
        <dbReference type="ARBA" id="ARBA00022679"/>
    </source>
</evidence>
<keyword evidence="5" id="KW-0472">Membrane</keyword>
<dbReference type="SMART" id="SM00220">
    <property type="entry name" value="S_TKc"/>
    <property type="match status" value="1"/>
</dbReference>
<reference evidence="7 8" key="1">
    <citation type="submission" date="2017-05" db="EMBL/GenBank/DDBJ databases">
        <authorList>
            <person name="Varghese N."/>
            <person name="Submissions S."/>
        </authorList>
    </citation>
    <scope>NUCLEOTIDE SEQUENCE [LARGE SCALE GENOMIC DNA]</scope>
    <source>
        <strain evidence="7 8">DSM 25457</strain>
    </source>
</reference>
<dbReference type="GO" id="GO:0004674">
    <property type="term" value="F:protein serine/threonine kinase activity"/>
    <property type="evidence" value="ECO:0007669"/>
    <property type="project" value="UniProtKB-KW"/>
</dbReference>
<keyword evidence="2" id="KW-0547">Nucleotide-binding</keyword>
<name>A0ABY1QJD7_9BACT</name>
<dbReference type="RefSeq" id="WP_283434706.1">
    <property type="nucleotide sequence ID" value="NZ_FXUG01000016.1"/>
</dbReference>
<dbReference type="Proteomes" id="UP001158067">
    <property type="component" value="Unassembled WGS sequence"/>
</dbReference>
<dbReference type="InterPro" id="IPR000719">
    <property type="entry name" value="Prot_kinase_dom"/>
</dbReference>
<keyword evidence="7" id="KW-0723">Serine/threonine-protein kinase</keyword>
<evidence type="ECO:0000259" key="6">
    <source>
        <dbReference type="PROSITE" id="PS50011"/>
    </source>
</evidence>
<proteinExistence type="predicted"/>
<feature type="transmembrane region" description="Helical" evidence="5">
    <location>
        <begin position="351"/>
        <end position="371"/>
    </location>
</feature>
<evidence type="ECO:0000313" key="8">
    <source>
        <dbReference type="Proteomes" id="UP001158067"/>
    </source>
</evidence>
<evidence type="ECO:0000256" key="2">
    <source>
        <dbReference type="ARBA" id="ARBA00022741"/>
    </source>
</evidence>
<keyword evidence="1" id="KW-0808">Transferase</keyword>
<accession>A0ABY1QJD7</accession>
<feature type="domain" description="Protein kinase" evidence="6">
    <location>
        <begin position="63"/>
        <end position="325"/>
    </location>
</feature>
<organism evidence="7 8">
    <name type="scientific">Neorhodopirellula lusitana</name>
    <dbReference type="NCBI Taxonomy" id="445327"/>
    <lineage>
        <taxon>Bacteria</taxon>
        <taxon>Pseudomonadati</taxon>
        <taxon>Planctomycetota</taxon>
        <taxon>Planctomycetia</taxon>
        <taxon>Pirellulales</taxon>
        <taxon>Pirellulaceae</taxon>
        <taxon>Neorhodopirellula</taxon>
    </lineage>
</organism>
<keyword evidence="3 7" id="KW-0418">Kinase</keyword>
<keyword evidence="5" id="KW-0812">Transmembrane</keyword>
<dbReference type="InterPro" id="IPR011009">
    <property type="entry name" value="Kinase-like_dom_sf"/>
</dbReference>
<dbReference type="PANTHER" id="PTHR43289:SF34">
    <property type="entry name" value="SERINE_THREONINE-PROTEIN KINASE YBDM-RELATED"/>
    <property type="match status" value="1"/>
</dbReference>
<dbReference type="Pfam" id="PF00069">
    <property type="entry name" value="Pkinase"/>
    <property type="match status" value="1"/>
</dbReference>
<dbReference type="Gene3D" id="1.10.510.10">
    <property type="entry name" value="Transferase(Phosphotransferase) domain 1"/>
    <property type="match status" value="1"/>
</dbReference>
<dbReference type="PROSITE" id="PS50011">
    <property type="entry name" value="PROTEIN_KINASE_DOM"/>
    <property type="match status" value="1"/>
</dbReference>
<dbReference type="Gene3D" id="3.30.200.20">
    <property type="entry name" value="Phosphorylase Kinase, domain 1"/>
    <property type="match status" value="1"/>
</dbReference>
<keyword evidence="8" id="KW-1185">Reference proteome</keyword>
<protein>
    <submittedName>
        <fullName evidence="7">Serine/threonine protein kinase</fullName>
    </submittedName>
</protein>
<evidence type="ECO:0000256" key="4">
    <source>
        <dbReference type="ARBA" id="ARBA00022840"/>
    </source>
</evidence>
<dbReference type="EMBL" id="FXUG01000016">
    <property type="protein sequence ID" value="SMP73215.1"/>
    <property type="molecule type" value="Genomic_DNA"/>
</dbReference>